<evidence type="ECO:0000313" key="3">
    <source>
        <dbReference type="Proteomes" id="UP000602647"/>
    </source>
</evidence>
<organism evidence="2 3">
    <name type="scientific">Zhenpiania hominis</name>
    <dbReference type="NCBI Taxonomy" id="2763644"/>
    <lineage>
        <taxon>Bacteria</taxon>
        <taxon>Bacillati</taxon>
        <taxon>Bacillota</taxon>
        <taxon>Clostridia</taxon>
        <taxon>Peptostreptococcales</taxon>
        <taxon>Anaerovoracaceae</taxon>
        <taxon>Zhenpiania</taxon>
    </lineage>
</organism>
<gene>
    <name evidence="2" type="ORF">H9L42_10140</name>
</gene>
<sequence>MESAKKKRRSKNSFLILLVIDLFLFLLLCATIAGGFFAAKVFAQQVKETDEAKVQTMYAKAEQAEKVNIPNALRSYTAERLTDQEAIPAYSVSEIYNLDLREPSGVTAADLELVTSDGLVGLEEAFVNAEEKYGVNCVFLMSIASLESAKGTQMFRPNNMFGYGQTGFSSKAEGINVVAKGLSTRYLDPSGSLYGGSPTVKGVNKRYAANPQWYVKVANYMEEYYSVISQRHNEALDAIN</sequence>
<reference evidence="2" key="1">
    <citation type="submission" date="2020-08" db="EMBL/GenBank/DDBJ databases">
        <title>Genome public.</title>
        <authorList>
            <person name="Liu C."/>
            <person name="Sun Q."/>
        </authorList>
    </citation>
    <scope>NUCLEOTIDE SEQUENCE</scope>
    <source>
        <strain evidence="2">BX12</strain>
    </source>
</reference>
<evidence type="ECO:0000259" key="1">
    <source>
        <dbReference type="Pfam" id="PF01832"/>
    </source>
</evidence>
<dbReference type="AlphaFoldDB" id="A0A923NN41"/>
<accession>A0A923NN41</accession>
<comment type="caution">
    <text evidence="2">The sequence shown here is derived from an EMBL/GenBank/DDBJ whole genome shotgun (WGS) entry which is preliminary data.</text>
</comment>
<feature type="domain" description="Mannosyl-glycoprotein endo-beta-N-acetylglucosamidase-like" evidence="1">
    <location>
        <begin position="124"/>
        <end position="225"/>
    </location>
</feature>
<keyword evidence="3" id="KW-1185">Reference proteome</keyword>
<proteinExistence type="predicted"/>
<dbReference type="RefSeq" id="WP_187303290.1">
    <property type="nucleotide sequence ID" value="NZ_JACRYT010000010.1"/>
</dbReference>
<dbReference type="InterPro" id="IPR002901">
    <property type="entry name" value="MGlyc_endo_b_GlcNAc-like_dom"/>
</dbReference>
<evidence type="ECO:0000313" key="2">
    <source>
        <dbReference type="EMBL" id="MBC6680192.1"/>
    </source>
</evidence>
<dbReference type="Pfam" id="PF01832">
    <property type="entry name" value="Glucosaminidase"/>
    <property type="match status" value="1"/>
</dbReference>
<dbReference type="Gene3D" id="1.10.530.10">
    <property type="match status" value="1"/>
</dbReference>
<name>A0A923NN41_9FIRM</name>
<protein>
    <submittedName>
        <fullName evidence="2">Glucosaminidase domain-containing protein</fullName>
    </submittedName>
</protein>
<dbReference type="Proteomes" id="UP000602647">
    <property type="component" value="Unassembled WGS sequence"/>
</dbReference>
<dbReference type="EMBL" id="JACRYT010000010">
    <property type="protein sequence ID" value="MBC6680192.1"/>
    <property type="molecule type" value="Genomic_DNA"/>
</dbReference>
<dbReference type="GO" id="GO:0004040">
    <property type="term" value="F:amidase activity"/>
    <property type="evidence" value="ECO:0007669"/>
    <property type="project" value="InterPro"/>
</dbReference>